<evidence type="ECO:0000313" key="1">
    <source>
        <dbReference type="EMBL" id="RJG11144.1"/>
    </source>
</evidence>
<dbReference type="AlphaFoldDB" id="A0A418XF36"/>
<dbReference type="Proteomes" id="UP000284021">
    <property type="component" value="Unassembled WGS sequence"/>
</dbReference>
<organism evidence="1 2">
    <name type="scientific">Pseudomonas cavernicola</name>
    <dbReference type="NCBI Taxonomy" id="2320866"/>
    <lineage>
        <taxon>Bacteria</taxon>
        <taxon>Pseudomonadati</taxon>
        <taxon>Pseudomonadota</taxon>
        <taxon>Gammaproteobacteria</taxon>
        <taxon>Pseudomonadales</taxon>
        <taxon>Pseudomonadaceae</taxon>
        <taxon>Pseudomonas</taxon>
    </lineage>
</organism>
<comment type="caution">
    <text evidence="1">The sequence shown here is derived from an EMBL/GenBank/DDBJ whole genome shotgun (WGS) entry which is preliminary data.</text>
</comment>
<protein>
    <submittedName>
        <fullName evidence="1">Oxidoreductase</fullName>
    </submittedName>
</protein>
<dbReference type="EMBL" id="QYUR01000003">
    <property type="protein sequence ID" value="RJG11144.1"/>
    <property type="molecule type" value="Genomic_DNA"/>
</dbReference>
<keyword evidence="2" id="KW-1185">Reference proteome</keyword>
<reference evidence="1 2" key="1">
    <citation type="submission" date="2018-09" db="EMBL/GenBank/DDBJ databases">
        <authorList>
            <person name="Zhu H."/>
        </authorList>
    </citation>
    <scope>NUCLEOTIDE SEQUENCE [LARGE SCALE GENOMIC DNA]</scope>
    <source>
        <strain evidence="1 2">K1S02-6</strain>
    </source>
</reference>
<sequence length="29" mass="3372">MLQPLFYIFYGCDDATRVENARLVACAKY</sequence>
<proteinExistence type="predicted"/>
<evidence type="ECO:0000313" key="2">
    <source>
        <dbReference type="Proteomes" id="UP000284021"/>
    </source>
</evidence>
<name>A0A418XF36_9PSED</name>
<accession>A0A418XF36</accession>
<gene>
    <name evidence="1" type="ORF">D3879_14970</name>
</gene>